<keyword evidence="1" id="KW-0472">Membrane</keyword>
<evidence type="ECO:0000256" key="1">
    <source>
        <dbReference type="SAM" id="Phobius"/>
    </source>
</evidence>
<keyword evidence="1" id="KW-0812">Transmembrane</keyword>
<keyword evidence="2" id="KW-0496">Mitochondrion</keyword>
<proteinExistence type="predicted"/>
<name>A0A5P8T006_HELAN</name>
<feature type="transmembrane region" description="Helical" evidence="1">
    <location>
        <begin position="282"/>
        <end position="301"/>
    </location>
</feature>
<gene>
    <name evidence="2" type="primary">orf933</name>
</gene>
<accession>A0A5P8T006</accession>
<sequence>MRFLFSFLPERFRVLLNAIHNQGSSINDRPPGSVPSSSSVRIPLNTSVIVPPTRVGPSGVPLTNEDLPLLSELRRRLQLDVPLSNESLRNAQSALTIADSVPENQENVMGIRYRHDPGRTSFLNFEFEMTNELIRKLTNICNSIGIKSSSVPYYIPDLFVYSRFGDGLRSLVHETYDKVLVEILSFYKGRFGRFIILVSLGVSCTVWYTFVPGNPDIALLSDLFPRFETYQSFLNPDTYNKFFHKICYIERSYITGEVLKTIENEFPFSELNIPEESGGTRVAVGLGLMIGVFLAMGIVPFTDRVPVNLIE</sequence>
<dbReference type="AlphaFoldDB" id="A0A5P8T006"/>
<dbReference type="EMBL" id="MN175741">
    <property type="protein sequence ID" value="QFS00037.1"/>
    <property type="molecule type" value="Genomic_DNA"/>
</dbReference>
<geneLocation type="mitochondrion" evidence="2"/>
<reference evidence="2" key="1">
    <citation type="journal article" date="2019" name="Plants (Basel)">
        <title>Organization Features of the Mitochondrial Genome of Sunflower (Helianthus annuus L.) with ANN2-Type Male-Sterile Cytoplasm.</title>
        <authorList>
            <person name="Makarenko M.S."/>
            <person name="Usatov A.V."/>
            <person name="Tatarinova T.V."/>
            <person name="Azarin K.V."/>
            <person name="Horn R."/>
            <person name="Gavrilova V.A."/>
            <person name="Logacheva M.D."/>
        </authorList>
    </citation>
    <scope>NUCLEOTIDE SEQUENCE</scope>
</reference>
<keyword evidence="1" id="KW-1133">Transmembrane helix</keyword>
<feature type="transmembrane region" description="Helical" evidence="1">
    <location>
        <begin position="191"/>
        <end position="210"/>
    </location>
</feature>
<protein>
    <submittedName>
        <fullName evidence="2">Uncharacterized protein</fullName>
    </submittedName>
</protein>
<organism evidence="2">
    <name type="scientific">Helianthus annuus</name>
    <name type="common">Common sunflower</name>
    <dbReference type="NCBI Taxonomy" id="4232"/>
    <lineage>
        <taxon>Eukaryota</taxon>
        <taxon>Viridiplantae</taxon>
        <taxon>Streptophyta</taxon>
        <taxon>Embryophyta</taxon>
        <taxon>Tracheophyta</taxon>
        <taxon>Spermatophyta</taxon>
        <taxon>Magnoliopsida</taxon>
        <taxon>eudicotyledons</taxon>
        <taxon>Gunneridae</taxon>
        <taxon>Pentapetalae</taxon>
        <taxon>asterids</taxon>
        <taxon>campanulids</taxon>
        <taxon>Asterales</taxon>
        <taxon>Asteraceae</taxon>
        <taxon>Asteroideae</taxon>
        <taxon>Heliantheae alliance</taxon>
        <taxon>Heliantheae</taxon>
        <taxon>Helianthus</taxon>
    </lineage>
</organism>
<evidence type="ECO:0000313" key="2">
    <source>
        <dbReference type="EMBL" id="QFS00037.1"/>
    </source>
</evidence>